<evidence type="ECO:0000313" key="2">
    <source>
        <dbReference type="Proteomes" id="UP001595818"/>
    </source>
</evidence>
<sequence length="256" mass="30645">MKFTVKLVTKKRFRPLDERGIYPHYVRVTYNSKTNDIKSPTFSNLYSHLDFEKISDQEIRQIIDRFHEIEKNDRRILESVFSIFQETGIDINHNIFKSTYIEELTKPIDRLILEIISKRLVRFLNNQKYPVDFHIIAKSHPFELMNVIHHNSVSDYLELTSDKEFSDLLKFFGYLNSYQKNLYTAVAECFDEKFKSKFYSYIKEKVIKEYSDIRLDKGDDINYVVFMQTHWYDDAYGEILKAANEKIDAVREKIPT</sequence>
<keyword evidence="2" id="KW-1185">Reference proteome</keyword>
<proteinExistence type="predicted"/>
<protein>
    <submittedName>
        <fullName evidence="1">Uncharacterized protein</fullName>
    </submittedName>
</protein>
<organism evidence="1 2">
    <name type="scientific">Negadavirga shengliensis</name>
    <dbReference type="NCBI Taxonomy" id="1389218"/>
    <lineage>
        <taxon>Bacteria</taxon>
        <taxon>Pseudomonadati</taxon>
        <taxon>Bacteroidota</taxon>
        <taxon>Cytophagia</taxon>
        <taxon>Cytophagales</taxon>
        <taxon>Cyclobacteriaceae</taxon>
        <taxon>Negadavirga</taxon>
    </lineage>
</organism>
<comment type="caution">
    <text evidence="1">The sequence shown here is derived from an EMBL/GenBank/DDBJ whole genome shotgun (WGS) entry which is preliminary data.</text>
</comment>
<evidence type="ECO:0000313" key="1">
    <source>
        <dbReference type="EMBL" id="MFC4870633.1"/>
    </source>
</evidence>
<accession>A0ABV9SW97</accession>
<name>A0ABV9SW97_9BACT</name>
<dbReference type="EMBL" id="JBHSJJ010000001">
    <property type="protein sequence ID" value="MFC4870633.1"/>
    <property type="molecule type" value="Genomic_DNA"/>
</dbReference>
<gene>
    <name evidence="1" type="ORF">ACFPFU_02970</name>
</gene>
<reference evidence="2" key="1">
    <citation type="journal article" date="2019" name="Int. J. Syst. Evol. Microbiol.">
        <title>The Global Catalogue of Microorganisms (GCM) 10K type strain sequencing project: providing services to taxonomists for standard genome sequencing and annotation.</title>
        <authorList>
            <consortium name="The Broad Institute Genomics Platform"/>
            <consortium name="The Broad Institute Genome Sequencing Center for Infectious Disease"/>
            <person name="Wu L."/>
            <person name="Ma J."/>
        </authorList>
    </citation>
    <scope>NUCLEOTIDE SEQUENCE [LARGE SCALE GENOMIC DNA]</scope>
    <source>
        <strain evidence="2">CGMCC 4.7466</strain>
    </source>
</reference>
<dbReference type="RefSeq" id="WP_377061333.1">
    <property type="nucleotide sequence ID" value="NZ_JBHSJJ010000001.1"/>
</dbReference>
<dbReference type="Proteomes" id="UP001595818">
    <property type="component" value="Unassembled WGS sequence"/>
</dbReference>